<dbReference type="GO" id="GO:0004674">
    <property type="term" value="F:protein serine/threonine kinase activity"/>
    <property type="evidence" value="ECO:0007669"/>
    <property type="project" value="UniProtKB-KW"/>
</dbReference>
<gene>
    <name evidence="14" type="primary">LKH1</name>
    <name evidence="14" type="ORF">SLS53_006749</name>
</gene>
<feature type="region of interest" description="Disordered" evidence="12">
    <location>
        <begin position="1"/>
        <end position="82"/>
    </location>
</feature>
<dbReference type="PROSITE" id="PS00108">
    <property type="entry name" value="PROTEIN_KINASE_ST"/>
    <property type="match status" value="1"/>
</dbReference>
<keyword evidence="4 11" id="KW-0547">Nucleotide-binding</keyword>
<evidence type="ECO:0000256" key="3">
    <source>
        <dbReference type="ARBA" id="ARBA00022679"/>
    </source>
</evidence>
<organism evidence="14 15">
    <name type="scientific">Cytospora paraplurivora</name>
    <dbReference type="NCBI Taxonomy" id="2898453"/>
    <lineage>
        <taxon>Eukaryota</taxon>
        <taxon>Fungi</taxon>
        <taxon>Dikarya</taxon>
        <taxon>Ascomycota</taxon>
        <taxon>Pezizomycotina</taxon>
        <taxon>Sordariomycetes</taxon>
        <taxon>Sordariomycetidae</taxon>
        <taxon>Diaporthales</taxon>
        <taxon>Cytosporaceae</taxon>
        <taxon>Cytospora</taxon>
    </lineage>
</organism>
<evidence type="ECO:0000256" key="10">
    <source>
        <dbReference type="ARBA" id="ARBA00051680"/>
    </source>
</evidence>
<dbReference type="CDD" id="cd14134">
    <property type="entry name" value="PKc_CLK"/>
    <property type="match status" value="1"/>
</dbReference>
<dbReference type="PROSITE" id="PS50011">
    <property type="entry name" value="PROTEIN_KINASE_DOM"/>
    <property type="match status" value="1"/>
</dbReference>
<dbReference type="Pfam" id="PF00069">
    <property type="entry name" value="Pkinase"/>
    <property type="match status" value="1"/>
</dbReference>
<feature type="compositionally biased region" description="Polar residues" evidence="12">
    <location>
        <begin position="1"/>
        <end position="12"/>
    </location>
</feature>
<dbReference type="Gene3D" id="1.10.510.10">
    <property type="entry name" value="Transferase(Phosphotransferase) domain 1"/>
    <property type="match status" value="1"/>
</dbReference>
<dbReference type="InterPro" id="IPR011009">
    <property type="entry name" value="Kinase-like_dom_sf"/>
</dbReference>
<protein>
    <recommendedName>
        <fullName evidence="1">dual-specificity kinase</fullName>
        <ecNumber evidence="1">2.7.12.1</ecNumber>
    </recommendedName>
</protein>
<dbReference type="Proteomes" id="UP001320245">
    <property type="component" value="Unassembled WGS sequence"/>
</dbReference>
<keyword evidence="6 11" id="KW-0067">ATP-binding</keyword>
<evidence type="ECO:0000256" key="12">
    <source>
        <dbReference type="SAM" id="MobiDB-lite"/>
    </source>
</evidence>
<feature type="compositionally biased region" description="Low complexity" evidence="12">
    <location>
        <begin position="49"/>
        <end position="58"/>
    </location>
</feature>
<comment type="caution">
    <text evidence="14">The sequence shown here is derived from an EMBL/GenBank/DDBJ whole genome shotgun (WGS) entry which is preliminary data.</text>
</comment>
<evidence type="ECO:0000313" key="15">
    <source>
        <dbReference type="Proteomes" id="UP001320245"/>
    </source>
</evidence>
<dbReference type="PANTHER" id="PTHR45646:SF11">
    <property type="entry name" value="SERINE_THREONINE-PROTEIN KINASE DOA"/>
    <property type="match status" value="1"/>
</dbReference>
<sequence length="628" mass="69904">MPAASSKMQPATSSESARKRRRESPVDWNKFYGGQPPKEIIVIDDTPEPESAAPPSASQHSVNSSVAYSYTNGANGANGVNGAGAVGVAAAVPASTTVARHAPKRRKGNDDAPTTSGTRYDPVHHSRLNGPLTTTPRQNGTPAGSTISSSDRTNSAIHTTAATSLGSLSSGGQYDYDAQPGQKRKRTRQQVANEIKRRETAIIGHAFPSYHPPPQPPKKAGDVHVRVIQEAYKSAQVDDSDGHYIVVPDAELTENYKMIKMLGQGTFGKVVQARDRRRNELVAIKIIRSVQKYRDASRIELRVLATLKANDAENRNRCIHLRDCFDYRGHICIVMDLLGQSVFDFLKGNQFVPFPNSQIQSFARQLFTSVAFLHDLNLIHTDLKPENILLYDSAYQTFTYNRKIPSSSLQVNRNATQRRVLLDTEIRLIDFGSATFQDEYHSSVVSTRHYRAPEIILGLGWSFPCDIWSIGCILVEFFTGDALFQTHENLEHLAMMESVVGSRIDSHLVTQVNKMTRNGGNPASKYFKRGKLDYPQIETTRASKRFVKAMKKLDEIIPNNTPFLKNFRDLLKKIFVYDPVHRITAKQALQHPWFNETAHPDDGTEAAKIKMERLRASQGLPSGRSVHG</sequence>
<dbReference type="PANTHER" id="PTHR45646">
    <property type="entry name" value="SERINE/THREONINE-PROTEIN KINASE DOA-RELATED"/>
    <property type="match status" value="1"/>
</dbReference>
<keyword evidence="2" id="KW-0723">Serine/threonine-protein kinase</keyword>
<dbReference type="AlphaFoldDB" id="A0AAN9YEF1"/>
<dbReference type="InterPro" id="IPR051175">
    <property type="entry name" value="CLK_kinases"/>
</dbReference>
<evidence type="ECO:0000259" key="13">
    <source>
        <dbReference type="PROSITE" id="PS50011"/>
    </source>
</evidence>
<dbReference type="InterPro" id="IPR008271">
    <property type="entry name" value="Ser/Thr_kinase_AS"/>
</dbReference>
<dbReference type="SUPFAM" id="SSF56112">
    <property type="entry name" value="Protein kinase-like (PK-like)"/>
    <property type="match status" value="1"/>
</dbReference>
<feature type="compositionally biased region" description="Polar residues" evidence="12">
    <location>
        <begin position="131"/>
        <end position="158"/>
    </location>
</feature>
<feature type="region of interest" description="Disordered" evidence="12">
    <location>
        <begin position="96"/>
        <end position="192"/>
    </location>
</feature>
<reference evidence="14 15" key="1">
    <citation type="journal article" date="2023" name="PLoS ONE">
        <title>Cytospora paraplurivora sp. nov. isolated from orchards with fruit tree decline syndrome in Ontario, Canada.</title>
        <authorList>
            <person name="Ilyukhin E."/>
            <person name="Nguyen H.D.T."/>
            <person name="Castle A.J."/>
            <person name="Ellouze W."/>
        </authorList>
    </citation>
    <scope>NUCLEOTIDE SEQUENCE [LARGE SCALE GENOMIC DNA]</scope>
    <source>
        <strain evidence="14 15">FDS-564</strain>
    </source>
</reference>
<comment type="catalytic activity">
    <reaction evidence="10">
        <text>L-tyrosyl-[protein] + ATP = O-phospho-L-tyrosyl-[protein] + ADP + H(+)</text>
        <dbReference type="Rhea" id="RHEA:10596"/>
        <dbReference type="Rhea" id="RHEA-COMP:10136"/>
        <dbReference type="Rhea" id="RHEA-COMP:20101"/>
        <dbReference type="ChEBI" id="CHEBI:15378"/>
        <dbReference type="ChEBI" id="CHEBI:30616"/>
        <dbReference type="ChEBI" id="CHEBI:46858"/>
        <dbReference type="ChEBI" id="CHEBI:61978"/>
        <dbReference type="ChEBI" id="CHEBI:456216"/>
        <dbReference type="EC" id="2.7.12.1"/>
    </reaction>
</comment>
<accession>A0AAN9YEF1</accession>
<keyword evidence="3" id="KW-0808">Transferase</keyword>
<evidence type="ECO:0000256" key="4">
    <source>
        <dbReference type="ARBA" id="ARBA00022741"/>
    </source>
</evidence>
<comment type="catalytic activity">
    <reaction evidence="9">
        <text>L-threonyl-[protein] + ATP = O-phospho-L-threonyl-[protein] + ADP + H(+)</text>
        <dbReference type="Rhea" id="RHEA:46608"/>
        <dbReference type="Rhea" id="RHEA-COMP:11060"/>
        <dbReference type="Rhea" id="RHEA-COMP:11605"/>
        <dbReference type="ChEBI" id="CHEBI:15378"/>
        <dbReference type="ChEBI" id="CHEBI:30013"/>
        <dbReference type="ChEBI" id="CHEBI:30616"/>
        <dbReference type="ChEBI" id="CHEBI:61977"/>
        <dbReference type="ChEBI" id="CHEBI:456216"/>
        <dbReference type="EC" id="2.7.12.1"/>
    </reaction>
</comment>
<dbReference type="InterPro" id="IPR017441">
    <property type="entry name" value="Protein_kinase_ATP_BS"/>
</dbReference>
<comment type="similarity">
    <text evidence="7">Belongs to the protein kinase superfamily. CMGC Ser/Thr protein kinase family. Lammer subfamily.</text>
</comment>
<dbReference type="PROSITE" id="PS00107">
    <property type="entry name" value="PROTEIN_KINASE_ATP"/>
    <property type="match status" value="1"/>
</dbReference>
<evidence type="ECO:0000256" key="1">
    <source>
        <dbReference type="ARBA" id="ARBA00013203"/>
    </source>
</evidence>
<keyword evidence="5 14" id="KW-0418">Kinase</keyword>
<dbReference type="InterPro" id="IPR000719">
    <property type="entry name" value="Prot_kinase_dom"/>
</dbReference>
<comment type="catalytic activity">
    <reaction evidence="8">
        <text>L-seryl-[protein] + ATP = O-phospho-L-seryl-[protein] + ADP + H(+)</text>
        <dbReference type="Rhea" id="RHEA:17989"/>
        <dbReference type="Rhea" id="RHEA-COMP:9863"/>
        <dbReference type="Rhea" id="RHEA-COMP:11604"/>
        <dbReference type="ChEBI" id="CHEBI:15378"/>
        <dbReference type="ChEBI" id="CHEBI:29999"/>
        <dbReference type="ChEBI" id="CHEBI:30616"/>
        <dbReference type="ChEBI" id="CHEBI:83421"/>
        <dbReference type="ChEBI" id="CHEBI:456216"/>
        <dbReference type="EC" id="2.7.12.1"/>
    </reaction>
</comment>
<evidence type="ECO:0000256" key="2">
    <source>
        <dbReference type="ARBA" id="ARBA00022527"/>
    </source>
</evidence>
<dbReference type="GO" id="GO:0043484">
    <property type="term" value="P:regulation of RNA splicing"/>
    <property type="evidence" value="ECO:0007669"/>
    <property type="project" value="TreeGrafter"/>
</dbReference>
<dbReference type="SMART" id="SM00220">
    <property type="entry name" value="S_TKc"/>
    <property type="match status" value="1"/>
</dbReference>
<dbReference type="GO" id="GO:0004712">
    <property type="term" value="F:protein serine/threonine/tyrosine kinase activity"/>
    <property type="evidence" value="ECO:0007669"/>
    <property type="project" value="UniProtKB-EC"/>
</dbReference>
<dbReference type="GO" id="GO:0005524">
    <property type="term" value="F:ATP binding"/>
    <property type="evidence" value="ECO:0007669"/>
    <property type="project" value="UniProtKB-UniRule"/>
</dbReference>
<dbReference type="Gene3D" id="3.30.200.20">
    <property type="entry name" value="Phosphorylase Kinase, domain 1"/>
    <property type="match status" value="1"/>
</dbReference>
<dbReference type="FunFam" id="1.10.510.10:FF:000612">
    <property type="entry name" value="Serine/threonine-protein kinase AFC2"/>
    <property type="match status" value="1"/>
</dbReference>
<evidence type="ECO:0000256" key="11">
    <source>
        <dbReference type="PROSITE-ProRule" id="PRU10141"/>
    </source>
</evidence>
<evidence type="ECO:0000313" key="14">
    <source>
        <dbReference type="EMBL" id="KAK7736993.1"/>
    </source>
</evidence>
<dbReference type="GO" id="GO:0005634">
    <property type="term" value="C:nucleus"/>
    <property type="evidence" value="ECO:0007669"/>
    <property type="project" value="TreeGrafter"/>
</dbReference>
<name>A0AAN9YEF1_9PEZI</name>
<evidence type="ECO:0000256" key="9">
    <source>
        <dbReference type="ARBA" id="ARBA00049308"/>
    </source>
</evidence>
<feature type="domain" description="Protein kinase" evidence="13">
    <location>
        <begin position="256"/>
        <end position="594"/>
    </location>
</feature>
<feature type="compositionally biased region" description="Low complexity" evidence="12">
    <location>
        <begin position="159"/>
        <end position="172"/>
    </location>
</feature>
<feature type="compositionally biased region" description="Polar residues" evidence="12">
    <location>
        <begin position="59"/>
        <end position="71"/>
    </location>
</feature>
<proteinExistence type="inferred from homology"/>
<keyword evidence="15" id="KW-1185">Reference proteome</keyword>
<dbReference type="EC" id="2.7.12.1" evidence="1"/>
<evidence type="ECO:0000256" key="6">
    <source>
        <dbReference type="ARBA" id="ARBA00022840"/>
    </source>
</evidence>
<feature type="binding site" evidence="11">
    <location>
        <position position="285"/>
    </location>
    <ligand>
        <name>ATP</name>
        <dbReference type="ChEBI" id="CHEBI:30616"/>
    </ligand>
</feature>
<evidence type="ECO:0000256" key="7">
    <source>
        <dbReference type="ARBA" id="ARBA00037966"/>
    </source>
</evidence>
<dbReference type="EMBL" id="JAJSPL020000031">
    <property type="protein sequence ID" value="KAK7736993.1"/>
    <property type="molecule type" value="Genomic_DNA"/>
</dbReference>
<evidence type="ECO:0000256" key="8">
    <source>
        <dbReference type="ARBA" id="ARBA00049003"/>
    </source>
</evidence>
<evidence type="ECO:0000256" key="5">
    <source>
        <dbReference type="ARBA" id="ARBA00022777"/>
    </source>
</evidence>